<dbReference type="Pfam" id="PF00095">
    <property type="entry name" value="WAP"/>
    <property type="match status" value="1"/>
</dbReference>
<sequence length="75" mass="8280">MRFMASGALLLLLLCLVAESSSSNARKKCPPIDPLIRCFHYYNNCNLNDPSSCRRGEKCCPGACGTQCVSRSRNH</sequence>
<dbReference type="GO" id="GO:0005576">
    <property type="term" value="C:extracellular region"/>
    <property type="evidence" value="ECO:0007669"/>
    <property type="project" value="InterPro"/>
</dbReference>
<evidence type="ECO:0000259" key="2">
    <source>
        <dbReference type="Pfam" id="PF00095"/>
    </source>
</evidence>
<keyword evidence="4" id="KW-1185">Reference proteome</keyword>
<feature type="domain" description="WAP" evidence="2">
    <location>
        <begin position="28"/>
        <end position="70"/>
    </location>
</feature>
<gene>
    <name evidence="3" type="ORF">O3P69_010359</name>
</gene>
<dbReference type="EMBL" id="JARAKH010000025">
    <property type="protein sequence ID" value="KAK8390611.1"/>
    <property type="molecule type" value="Genomic_DNA"/>
</dbReference>
<keyword evidence="1" id="KW-0732">Signal</keyword>
<dbReference type="Proteomes" id="UP001487740">
    <property type="component" value="Unassembled WGS sequence"/>
</dbReference>
<dbReference type="SUPFAM" id="SSF57256">
    <property type="entry name" value="Elafin-like"/>
    <property type="match status" value="1"/>
</dbReference>
<name>A0AAW0TTI3_SCYPA</name>
<comment type="caution">
    <text evidence="3">The sequence shown here is derived from an EMBL/GenBank/DDBJ whole genome shotgun (WGS) entry which is preliminary data.</text>
</comment>
<accession>A0AAW0TTI3</accession>
<dbReference type="AlphaFoldDB" id="A0AAW0TTI3"/>
<evidence type="ECO:0000256" key="1">
    <source>
        <dbReference type="SAM" id="SignalP"/>
    </source>
</evidence>
<dbReference type="InterPro" id="IPR036645">
    <property type="entry name" value="Elafin-like_sf"/>
</dbReference>
<dbReference type="InterPro" id="IPR008197">
    <property type="entry name" value="WAP_dom"/>
</dbReference>
<reference evidence="3 4" key="1">
    <citation type="submission" date="2023-03" db="EMBL/GenBank/DDBJ databases">
        <title>High-quality genome of Scylla paramamosain provides insights in environmental adaptation.</title>
        <authorList>
            <person name="Zhang L."/>
        </authorList>
    </citation>
    <scope>NUCLEOTIDE SEQUENCE [LARGE SCALE GENOMIC DNA]</scope>
    <source>
        <strain evidence="3">LZ_2023a</strain>
        <tissue evidence="3">Muscle</tissue>
    </source>
</reference>
<evidence type="ECO:0000313" key="3">
    <source>
        <dbReference type="EMBL" id="KAK8390611.1"/>
    </source>
</evidence>
<dbReference type="GO" id="GO:0030414">
    <property type="term" value="F:peptidase inhibitor activity"/>
    <property type="evidence" value="ECO:0007669"/>
    <property type="project" value="InterPro"/>
</dbReference>
<protein>
    <recommendedName>
        <fullName evidence="2">WAP domain-containing protein</fullName>
    </recommendedName>
</protein>
<feature type="signal peptide" evidence="1">
    <location>
        <begin position="1"/>
        <end position="22"/>
    </location>
</feature>
<organism evidence="3 4">
    <name type="scientific">Scylla paramamosain</name>
    <name type="common">Mud crab</name>
    <dbReference type="NCBI Taxonomy" id="85552"/>
    <lineage>
        <taxon>Eukaryota</taxon>
        <taxon>Metazoa</taxon>
        <taxon>Ecdysozoa</taxon>
        <taxon>Arthropoda</taxon>
        <taxon>Crustacea</taxon>
        <taxon>Multicrustacea</taxon>
        <taxon>Malacostraca</taxon>
        <taxon>Eumalacostraca</taxon>
        <taxon>Eucarida</taxon>
        <taxon>Decapoda</taxon>
        <taxon>Pleocyemata</taxon>
        <taxon>Brachyura</taxon>
        <taxon>Eubrachyura</taxon>
        <taxon>Portunoidea</taxon>
        <taxon>Portunidae</taxon>
        <taxon>Portuninae</taxon>
        <taxon>Scylla</taxon>
    </lineage>
</organism>
<proteinExistence type="predicted"/>
<evidence type="ECO:0000313" key="4">
    <source>
        <dbReference type="Proteomes" id="UP001487740"/>
    </source>
</evidence>
<dbReference type="Gene3D" id="4.10.75.10">
    <property type="entry name" value="Elafin-like"/>
    <property type="match status" value="1"/>
</dbReference>
<feature type="chain" id="PRO_5043956953" description="WAP domain-containing protein" evidence="1">
    <location>
        <begin position="23"/>
        <end position="75"/>
    </location>
</feature>